<dbReference type="Gene3D" id="3.30.2350.10">
    <property type="entry name" value="Pseudouridine synthase"/>
    <property type="match status" value="1"/>
</dbReference>
<dbReference type="PANTHER" id="PTHR21600">
    <property type="entry name" value="MITOCHONDRIAL RNA PSEUDOURIDINE SYNTHASE"/>
    <property type="match status" value="1"/>
</dbReference>
<comment type="catalytic activity">
    <reaction evidence="1 3">
        <text>a uridine in RNA = a pseudouridine in RNA</text>
        <dbReference type="Rhea" id="RHEA:48348"/>
        <dbReference type="Rhea" id="RHEA-COMP:12068"/>
        <dbReference type="Rhea" id="RHEA-COMP:12069"/>
        <dbReference type="ChEBI" id="CHEBI:65314"/>
        <dbReference type="ChEBI" id="CHEBI:65315"/>
    </reaction>
</comment>
<feature type="domain" description="Pseudouridine synthase RsuA/RluA-like" evidence="4">
    <location>
        <begin position="86"/>
        <end position="237"/>
    </location>
</feature>
<gene>
    <name evidence="5" type="primary">rluD</name>
    <name evidence="5" type="ORF">YK48G_20460</name>
</gene>
<reference evidence="5 6" key="1">
    <citation type="journal article" date="2021" name="Int. J. Syst. Evol. Microbiol.">
        <title>Lentilactobacillus fungorum sp. nov., isolated from spent mushroom substrates.</title>
        <authorList>
            <person name="Tohno M."/>
            <person name="Tanizawa Y."/>
            <person name="Kojima Y."/>
            <person name="Sakamoto M."/>
            <person name="Ohkuma M."/>
            <person name="Kobayashi H."/>
        </authorList>
    </citation>
    <scope>NUCLEOTIDE SEQUENCE [LARGE SCALE GENOMIC DNA]</scope>
    <source>
        <strain evidence="5 6">YK48G</strain>
    </source>
</reference>
<evidence type="ECO:0000313" key="5">
    <source>
        <dbReference type="EMBL" id="GHP14621.1"/>
    </source>
</evidence>
<protein>
    <recommendedName>
        <fullName evidence="3">Pseudouridine synthase</fullName>
        <ecNumber evidence="3">5.4.99.-</ecNumber>
    </recommendedName>
</protein>
<organism evidence="5 6">
    <name type="scientific">Lentilactobacillus fungorum</name>
    <dbReference type="NCBI Taxonomy" id="2201250"/>
    <lineage>
        <taxon>Bacteria</taxon>
        <taxon>Bacillati</taxon>
        <taxon>Bacillota</taxon>
        <taxon>Bacilli</taxon>
        <taxon>Lactobacillales</taxon>
        <taxon>Lactobacillaceae</taxon>
        <taxon>Lentilactobacillus</taxon>
    </lineage>
</organism>
<dbReference type="InterPro" id="IPR050188">
    <property type="entry name" value="RluA_PseudoU_synthase"/>
</dbReference>
<dbReference type="PANTHER" id="PTHR21600:SF35">
    <property type="entry name" value="PSEUDOURIDINE SYNTHASE"/>
    <property type="match status" value="1"/>
</dbReference>
<evidence type="ECO:0000256" key="2">
    <source>
        <dbReference type="ARBA" id="ARBA00010876"/>
    </source>
</evidence>
<sequence length="292" mass="32440">MKFTWKKVAADPETLRKFLSVHGISHRMYKRIKTGGGEVKINGHQVGNAQPLRTGDEVVVNLPDEVSDPNVAVSNQPIEVVYEDDHWLVVDKPAGLTVVPGPSNHDDTLVNRIKYHWVQEHARNLVPHIITRLDRFTSGLVLVAKHQLANSLANDMLAAKTLHKNYLAVVAGSGLTQHGFIDRPIAKDPDGFGQIIAADGKSAQTEYWVKREFRDRTVVEVILHTGRTHQIRVHFASIGHPLLGDALYHGPLNLGIDRQALHAASLAFNDPFSKQLFKFTSPLPQDILSIID</sequence>
<evidence type="ECO:0000259" key="4">
    <source>
        <dbReference type="Pfam" id="PF00849"/>
    </source>
</evidence>
<comment type="function">
    <text evidence="3">Responsible for synthesis of pseudouridine from uracil.</text>
</comment>
<accession>A0ABQ3W2Z8</accession>
<keyword evidence="3" id="KW-0413">Isomerase</keyword>
<dbReference type="Proteomes" id="UP000604765">
    <property type="component" value="Unassembled WGS sequence"/>
</dbReference>
<dbReference type="InterPro" id="IPR006145">
    <property type="entry name" value="PsdUridine_synth_RsuA/RluA"/>
</dbReference>
<evidence type="ECO:0000256" key="1">
    <source>
        <dbReference type="ARBA" id="ARBA00000073"/>
    </source>
</evidence>
<dbReference type="PROSITE" id="PS01129">
    <property type="entry name" value="PSI_RLU"/>
    <property type="match status" value="1"/>
</dbReference>
<dbReference type="InterPro" id="IPR006225">
    <property type="entry name" value="PsdUridine_synth_RluC/D"/>
</dbReference>
<dbReference type="NCBIfam" id="TIGR00005">
    <property type="entry name" value="rluA_subfam"/>
    <property type="match status" value="1"/>
</dbReference>
<dbReference type="InterPro" id="IPR020103">
    <property type="entry name" value="PsdUridine_synth_cat_dom_sf"/>
</dbReference>
<dbReference type="EC" id="5.4.99.-" evidence="3"/>
<dbReference type="SUPFAM" id="SSF55120">
    <property type="entry name" value="Pseudouridine synthase"/>
    <property type="match status" value="1"/>
</dbReference>
<dbReference type="CDD" id="cd02869">
    <property type="entry name" value="PseudoU_synth_RluA_like"/>
    <property type="match status" value="1"/>
</dbReference>
<comment type="similarity">
    <text evidence="2 3">Belongs to the pseudouridine synthase RluA family.</text>
</comment>
<evidence type="ECO:0000256" key="3">
    <source>
        <dbReference type="RuleBase" id="RU362028"/>
    </source>
</evidence>
<dbReference type="Pfam" id="PF00849">
    <property type="entry name" value="PseudoU_synth_2"/>
    <property type="match status" value="1"/>
</dbReference>
<comment type="caution">
    <text evidence="5">The sequence shown here is derived from an EMBL/GenBank/DDBJ whole genome shotgun (WGS) entry which is preliminary data.</text>
</comment>
<dbReference type="InterPro" id="IPR006224">
    <property type="entry name" value="PsdUridine_synth_RluA-like_CS"/>
</dbReference>
<proteinExistence type="inferred from homology"/>
<evidence type="ECO:0000313" key="6">
    <source>
        <dbReference type="Proteomes" id="UP000604765"/>
    </source>
</evidence>
<keyword evidence="6" id="KW-1185">Reference proteome</keyword>
<dbReference type="RefSeq" id="WP_232365348.1">
    <property type="nucleotide sequence ID" value="NZ_BNJR01000016.1"/>
</dbReference>
<dbReference type="EMBL" id="BNJR01000016">
    <property type="protein sequence ID" value="GHP14621.1"/>
    <property type="molecule type" value="Genomic_DNA"/>
</dbReference>
<name>A0ABQ3W2Z8_9LACO</name>